<evidence type="ECO:0000313" key="4">
    <source>
        <dbReference type="Proteomes" id="UP001597214"/>
    </source>
</evidence>
<feature type="domain" description="3H" evidence="1">
    <location>
        <begin position="81"/>
        <end position="177"/>
    </location>
</feature>
<dbReference type="PANTHER" id="PTHR40068:SF1">
    <property type="entry name" value="TRANSCRIPTION REPRESSOR NIAR-RELATED"/>
    <property type="match status" value="1"/>
</dbReference>
<comment type="caution">
    <text evidence="3">The sequence shown here is derived from an EMBL/GenBank/DDBJ whole genome shotgun (WGS) entry which is preliminary data.</text>
</comment>
<reference evidence="4" key="1">
    <citation type="journal article" date="2019" name="Int. J. Syst. Evol. Microbiol.">
        <title>The Global Catalogue of Microorganisms (GCM) 10K type strain sequencing project: providing services to taxonomists for standard genome sequencing and annotation.</title>
        <authorList>
            <consortium name="The Broad Institute Genomics Platform"/>
            <consortium name="The Broad Institute Genome Sequencing Center for Infectious Disease"/>
            <person name="Wu L."/>
            <person name="Ma J."/>
        </authorList>
    </citation>
    <scope>NUCLEOTIDE SEQUENCE [LARGE SCALE GENOMIC DNA]</scope>
    <source>
        <strain evidence="4">CCUG 49339</strain>
    </source>
</reference>
<gene>
    <name evidence="3" type="ORF">ACFSCX_05670</name>
</gene>
<dbReference type="Pfam" id="PF02829">
    <property type="entry name" value="3H"/>
    <property type="match status" value="1"/>
</dbReference>
<dbReference type="InterPro" id="IPR026043">
    <property type="entry name" value="NadR"/>
</dbReference>
<proteinExistence type="predicted"/>
<dbReference type="SUPFAM" id="SSF75500">
    <property type="entry name" value="Putative transcriptional regulator TM1602, C-terminal domain"/>
    <property type="match status" value="1"/>
</dbReference>
<name>A0ABW4LPS3_9BACI</name>
<dbReference type="InterPro" id="IPR036390">
    <property type="entry name" value="WH_DNA-bd_sf"/>
</dbReference>
<keyword evidence="4" id="KW-1185">Reference proteome</keyword>
<evidence type="ECO:0000259" key="2">
    <source>
        <dbReference type="Pfam" id="PF08279"/>
    </source>
</evidence>
<dbReference type="InterPro" id="IPR036388">
    <property type="entry name" value="WH-like_DNA-bd_sf"/>
</dbReference>
<dbReference type="PANTHER" id="PTHR40068">
    <property type="entry name" value="TRANSCRIPTION REPRESSOR NIAR-RELATED"/>
    <property type="match status" value="1"/>
</dbReference>
<organism evidence="3 4">
    <name type="scientific">Bacillus salitolerans</name>
    <dbReference type="NCBI Taxonomy" id="1437434"/>
    <lineage>
        <taxon>Bacteria</taxon>
        <taxon>Bacillati</taxon>
        <taxon>Bacillota</taxon>
        <taxon>Bacilli</taxon>
        <taxon>Bacillales</taxon>
        <taxon>Bacillaceae</taxon>
        <taxon>Bacillus</taxon>
    </lineage>
</organism>
<protein>
    <submittedName>
        <fullName evidence="3">Transcription repressor NadR</fullName>
    </submittedName>
</protein>
<evidence type="ECO:0000259" key="1">
    <source>
        <dbReference type="Pfam" id="PF02829"/>
    </source>
</evidence>
<evidence type="ECO:0000313" key="3">
    <source>
        <dbReference type="EMBL" id="MFD1736048.1"/>
    </source>
</evidence>
<dbReference type="Gene3D" id="1.10.10.10">
    <property type="entry name" value="Winged helix-like DNA-binding domain superfamily/Winged helix DNA-binding domain"/>
    <property type="match status" value="1"/>
</dbReference>
<dbReference type="Pfam" id="PF08279">
    <property type="entry name" value="HTH_11"/>
    <property type="match status" value="1"/>
</dbReference>
<dbReference type="RefSeq" id="WP_377927182.1">
    <property type="nucleotide sequence ID" value="NZ_JBHUEM010000004.1"/>
</dbReference>
<sequence>MPEGKKKLAGEERRQYLLDVLKNSQAPMKGSELAVKANVSRQVIVGDMSLLKAKQEPILATSEGYIYIHDKTNHHLFEQVVVCQHTPDQTKEELFIIVDHGVRVKDVKIEHPVYGDLTASVMVSNRSEVEQFLTKLKETNAPLLSELTDGIHLHTLEADSQEKLERACRSLRDAGILLQA</sequence>
<dbReference type="Proteomes" id="UP001597214">
    <property type="component" value="Unassembled WGS sequence"/>
</dbReference>
<dbReference type="InterPro" id="IPR035922">
    <property type="entry name" value="3H_dom_sf"/>
</dbReference>
<feature type="domain" description="Helix-turn-helix type 11" evidence="2">
    <location>
        <begin position="13"/>
        <end position="66"/>
    </location>
</feature>
<dbReference type="InterPro" id="IPR004173">
    <property type="entry name" value="3H_domain"/>
</dbReference>
<dbReference type="InterPro" id="IPR013196">
    <property type="entry name" value="HTH_11"/>
</dbReference>
<dbReference type="EMBL" id="JBHUEM010000004">
    <property type="protein sequence ID" value="MFD1736048.1"/>
    <property type="molecule type" value="Genomic_DNA"/>
</dbReference>
<accession>A0ABW4LPS3</accession>
<dbReference type="SUPFAM" id="SSF46785">
    <property type="entry name" value="Winged helix' DNA-binding domain"/>
    <property type="match status" value="1"/>
</dbReference>
<dbReference type="Gene3D" id="3.30.1340.20">
    <property type="entry name" value="3H domain"/>
    <property type="match status" value="1"/>
</dbReference>
<dbReference type="PIRSF" id="PIRSF037847">
    <property type="entry name" value="NiaR"/>
    <property type="match status" value="1"/>
</dbReference>